<dbReference type="InterPro" id="IPR011009">
    <property type="entry name" value="Kinase-like_dom_sf"/>
</dbReference>
<dbReference type="InterPro" id="IPR002575">
    <property type="entry name" value="Aminoglycoside_PTrfase"/>
</dbReference>
<evidence type="ECO:0000313" key="3">
    <source>
        <dbReference type="Proteomes" id="UP001303115"/>
    </source>
</evidence>
<keyword evidence="2" id="KW-0418">Kinase</keyword>
<comment type="caution">
    <text evidence="2">The sequence shown here is derived from an EMBL/GenBank/DDBJ whole genome shotgun (WGS) entry which is preliminary data.</text>
</comment>
<dbReference type="SUPFAM" id="SSF56112">
    <property type="entry name" value="Protein kinase-like (PK-like)"/>
    <property type="match status" value="1"/>
</dbReference>
<organism evidence="2 3">
    <name type="scientific">Parachaetomium inaequale</name>
    <dbReference type="NCBI Taxonomy" id="2588326"/>
    <lineage>
        <taxon>Eukaryota</taxon>
        <taxon>Fungi</taxon>
        <taxon>Dikarya</taxon>
        <taxon>Ascomycota</taxon>
        <taxon>Pezizomycotina</taxon>
        <taxon>Sordariomycetes</taxon>
        <taxon>Sordariomycetidae</taxon>
        <taxon>Sordariales</taxon>
        <taxon>Chaetomiaceae</taxon>
        <taxon>Parachaetomium</taxon>
    </lineage>
</organism>
<feature type="domain" description="Aminoglycoside phosphotransferase" evidence="1">
    <location>
        <begin position="31"/>
        <end position="148"/>
    </location>
</feature>
<dbReference type="CDD" id="cd05120">
    <property type="entry name" value="APH_ChoK_like"/>
    <property type="match status" value="1"/>
</dbReference>
<evidence type="ECO:0000259" key="1">
    <source>
        <dbReference type="Pfam" id="PF01636"/>
    </source>
</evidence>
<gene>
    <name evidence="2" type="ORF">C8A01DRAFT_45652</name>
</gene>
<reference evidence="3" key="1">
    <citation type="journal article" date="2023" name="Mol. Phylogenet. Evol.">
        <title>Genome-scale phylogeny and comparative genomics of the fungal order Sordariales.</title>
        <authorList>
            <person name="Hensen N."/>
            <person name="Bonometti L."/>
            <person name="Westerberg I."/>
            <person name="Brannstrom I.O."/>
            <person name="Guillou S."/>
            <person name="Cros-Aarteil S."/>
            <person name="Calhoun S."/>
            <person name="Haridas S."/>
            <person name="Kuo A."/>
            <person name="Mondo S."/>
            <person name="Pangilinan J."/>
            <person name="Riley R."/>
            <person name="LaButti K."/>
            <person name="Andreopoulos B."/>
            <person name="Lipzen A."/>
            <person name="Chen C."/>
            <person name="Yan M."/>
            <person name="Daum C."/>
            <person name="Ng V."/>
            <person name="Clum A."/>
            <person name="Steindorff A."/>
            <person name="Ohm R.A."/>
            <person name="Martin F."/>
            <person name="Silar P."/>
            <person name="Natvig D.O."/>
            <person name="Lalanne C."/>
            <person name="Gautier V."/>
            <person name="Ament-Velasquez S.L."/>
            <person name="Kruys A."/>
            <person name="Hutchinson M.I."/>
            <person name="Powell A.J."/>
            <person name="Barry K."/>
            <person name="Miller A.N."/>
            <person name="Grigoriev I.V."/>
            <person name="Debuchy R."/>
            <person name="Gladieux P."/>
            <person name="Hiltunen Thoren M."/>
            <person name="Johannesson H."/>
        </authorList>
    </citation>
    <scope>NUCLEOTIDE SEQUENCE [LARGE SCALE GENOMIC DNA]</scope>
    <source>
        <strain evidence="3">CBS 284.82</strain>
    </source>
</reference>
<dbReference type="Gene3D" id="3.90.1200.10">
    <property type="match status" value="1"/>
</dbReference>
<dbReference type="PANTHER" id="PTHR21310">
    <property type="entry name" value="AMINOGLYCOSIDE PHOSPHOTRANSFERASE-RELATED-RELATED"/>
    <property type="match status" value="1"/>
</dbReference>
<protein>
    <submittedName>
        <fullName evidence="2">Kinase-like domain-containing protein</fullName>
    </submittedName>
</protein>
<dbReference type="Proteomes" id="UP001303115">
    <property type="component" value="Unassembled WGS sequence"/>
</dbReference>
<dbReference type="AlphaFoldDB" id="A0AAN6SSM8"/>
<name>A0AAN6SSM8_9PEZI</name>
<keyword evidence="2" id="KW-0808">Transferase</keyword>
<dbReference type="InterPro" id="IPR051678">
    <property type="entry name" value="AGP_Transferase"/>
</dbReference>
<accession>A0AAN6SSM8</accession>
<proteinExistence type="predicted"/>
<dbReference type="PANTHER" id="PTHR21310:SF48">
    <property type="entry name" value="AMINOGLYCOSIDE PHOSPHOTRANSFERASE DOMAIN-CONTAINING PROTEIN"/>
    <property type="match status" value="1"/>
</dbReference>
<dbReference type="EMBL" id="MU854363">
    <property type="protein sequence ID" value="KAK4041107.1"/>
    <property type="molecule type" value="Genomic_DNA"/>
</dbReference>
<sequence>MAARSNLPYFAPAEVLPAPLPTVAEILASTTRLSAPYENPVFRVGDHFAVKFGSGANLQEGENQLFVQQSTSIPVPKVYALFYDEATKTNFIVQEYIPGKSLERVCGKLGIPDKQAIATQLRRNLDELRSYPHPDPAISGPQETEEQWLPLIRRHYHAIFRGHNPVFTHANFFPGNLILREDGTVVIIDWEHAWWYPSFWEYCSAMLILKYYDDWGQWLAEMMDEYHSELRWMVCHKQMLMFNT</sequence>
<keyword evidence="3" id="KW-1185">Reference proteome</keyword>
<dbReference type="GO" id="GO:0016301">
    <property type="term" value="F:kinase activity"/>
    <property type="evidence" value="ECO:0007669"/>
    <property type="project" value="UniProtKB-KW"/>
</dbReference>
<evidence type="ECO:0000313" key="2">
    <source>
        <dbReference type="EMBL" id="KAK4041107.1"/>
    </source>
</evidence>
<dbReference type="Pfam" id="PF01636">
    <property type="entry name" value="APH"/>
    <property type="match status" value="1"/>
</dbReference>